<name>A0ABS2WSZ8_9BACT</name>
<gene>
    <name evidence="1" type="ORF">JWV37_05875</name>
</gene>
<organism evidence="1 2">
    <name type="scientific">Sulfurospirillum tamanense</name>
    <dbReference type="NCBI Taxonomy" id="2813362"/>
    <lineage>
        <taxon>Bacteria</taxon>
        <taxon>Pseudomonadati</taxon>
        <taxon>Campylobacterota</taxon>
        <taxon>Epsilonproteobacteria</taxon>
        <taxon>Campylobacterales</taxon>
        <taxon>Sulfurospirillaceae</taxon>
        <taxon>Sulfurospirillum</taxon>
    </lineage>
</organism>
<dbReference type="Proteomes" id="UP000703590">
    <property type="component" value="Unassembled WGS sequence"/>
</dbReference>
<reference evidence="2" key="1">
    <citation type="submission" date="2021-02" db="EMBL/GenBank/DDBJ databases">
        <title>Sulfurospirillum tamanensis sp. nov.</title>
        <authorList>
            <person name="Merkel A.Y."/>
        </authorList>
    </citation>
    <scope>NUCLEOTIDE SEQUENCE [LARGE SCALE GENOMIC DNA]</scope>
    <source>
        <strain evidence="2">T05b</strain>
    </source>
</reference>
<protein>
    <recommendedName>
        <fullName evidence="3">50S ribosomal protein L40e</fullName>
    </recommendedName>
</protein>
<dbReference type="RefSeq" id="WP_205458848.1">
    <property type="nucleotide sequence ID" value="NZ_JAFHKK010000010.1"/>
</dbReference>
<reference evidence="1 2" key="2">
    <citation type="submission" date="2021-02" db="EMBL/GenBank/DDBJ databases">
        <title>Sulfurospirillum tamanensis sp. nov.</title>
        <authorList>
            <person name="Frolova A."/>
            <person name="Merkel A."/>
            <person name="Slobodkin A."/>
        </authorList>
    </citation>
    <scope>NUCLEOTIDE SEQUENCE [LARGE SCALE GENOMIC DNA]</scope>
    <source>
        <strain evidence="1 2">T05b</strain>
    </source>
</reference>
<comment type="caution">
    <text evidence="1">The sequence shown here is derived from an EMBL/GenBank/DDBJ whole genome shotgun (WGS) entry which is preliminary data.</text>
</comment>
<dbReference type="EMBL" id="JAFHKK010000010">
    <property type="protein sequence ID" value="MBN2964299.1"/>
    <property type="molecule type" value="Genomic_DNA"/>
</dbReference>
<proteinExistence type="predicted"/>
<reference evidence="1 2" key="3">
    <citation type="submission" date="2021-02" db="EMBL/GenBank/DDBJ databases">
        <authorList>
            <person name="Merkel A.Y."/>
        </authorList>
    </citation>
    <scope>NUCLEOTIDE SEQUENCE [LARGE SCALE GENOMIC DNA]</scope>
    <source>
        <strain evidence="1 2">T05b</strain>
    </source>
</reference>
<keyword evidence="2" id="KW-1185">Reference proteome</keyword>
<sequence>MKTICELGKQERKEIAKTLGKHPPFICKKCGAKAEAKKQLCKPEKK</sequence>
<accession>A0ABS2WSZ8</accession>
<evidence type="ECO:0000313" key="2">
    <source>
        <dbReference type="Proteomes" id="UP000703590"/>
    </source>
</evidence>
<evidence type="ECO:0008006" key="3">
    <source>
        <dbReference type="Google" id="ProtNLM"/>
    </source>
</evidence>
<evidence type="ECO:0000313" key="1">
    <source>
        <dbReference type="EMBL" id="MBN2964299.1"/>
    </source>
</evidence>